<accession>A0ABV5Q911</accession>
<keyword evidence="5" id="KW-1185">Reference proteome</keyword>
<dbReference type="Gene3D" id="1.10.150.130">
    <property type="match status" value="1"/>
</dbReference>
<gene>
    <name evidence="4" type="ORF">ACFFRN_34160</name>
</gene>
<name>A0ABV5Q911_9ACTN</name>
<reference evidence="4 5" key="1">
    <citation type="submission" date="2024-09" db="EMBL/GenBank/DDBJ databases">
        <authorList>
            <person name="Sun Q."/>
            <person name="Mori K."/>
        </authorList>
    </citation>
    <scope>NUCLEOTIDE SEQUENCE [LARGE SCALE GENOMIC DNA]</scope>
    <source>
        <strain evidence="4 5">JCM 3323</strain>
    </source>
</reference>
<evidence type="ECO:0000256" key="2">
    <source>
        <dbReference type="PROSITE-ProRule" id="PRU01248"/>
    </source>
</evidence>
<evidence type="ECO:0000256" key="1">
    <source>
        <dbReference type="ARBA" id="ARBA00023125"/>
    </source>
</evidence>
<sequence length="209" mass="22725">MPDSHGSGGAGRRHLVIGQYSDHRPGRKQGGRHPARTLCFPIIRQPGGSGKATRWVHPLARHLDDFLTDLANAGASPHTQRAYRGDLLQFAAHHDGEVAELTATPIRAYLAELAELSPASRKRKRASVASFCKWAVTTCRWTGCVTGCCSRRPTSAAPAPRKCAVSIEAVRRRLGHASTETTQLSALLDGEVADAEIRAARRHRDRASR</sequence>
<evidence type="ECO:0000313" key="4">
    <source>
        <dbReference type="EMBL" id="MFB9531674.1"/>
    </source>
</evidence>
<comment type="caution">
    <text evidence="4">The sequence shown here is derived from an EMBL/GenBank/DDBJ whole genome shotgun (WGS) entry which is preliminary data.</text>
</comment>
<keyword evidence="1 2" id="KW-0238">DNA-binding</keyword>
<dbReference type="RefSeq" id="WP_346119513.1">
    <property type="nucleotide sequence ID" value="NZ_BAAAXC010000008.1"/>
</dbReference>
<organism evidence="4 5">
    <name type="scientific">Nonomuraea roseola</name>
    <dbReference type="NCBI Taxonomy" id="46179"/>
    <lineage>
        <taxon>Bacteria</taxon>
        <taxon>Bacillati</taxon>
        <taxon>Actinomycetota</taxon>
        <taxon>Actinomycetes</taxon>
        <taxon>Streptosporangiales</taxon>
        <taxon>Streptosporangiaceae</taxon>
        <taxon>Nonomuraea</taxon>
    </lineage>
</organism>
<dbReference type="InterPro" id="IPR044068">
    <property type="entry name" value="CB"/>
</dbReference>
<dbReference type="InterPro" id="IPR004107">
    <property type="entry name" value="Integrase_SAM-like_N"/>
</dbReference>
<evidence type="ECO:0000313" key="5">
    <source>
        <dbReference type="Proteomes" id="UP001589646"/>
    </source>
</evidence>
<dbReference type="InterPro" id="IPR010998">
    <property type="entry name" value="Integrase_recombinase_N"/>
</dbReference>
<dbReference type="Pfam" id="PF02899">
    <property type="entry name" value="Phage_int_SAM_1"/>
    <property type="match status" value="1"/>
</dbReference>
<dbReference type="PROSITE" id="PS51900">
    <property type="entry name" value="CB"/>
    <property type="match status" value="1"/>
</dbReference>
<feature type="domain" description="Core-binding (CB)" evidence="3">
    <location>
        <begin position="57"/>
        <end position="136"/>
    </location>
</feature>
<dbReference type="SUPFAM" id="SSF47823">
    <property type="entry name" value="lambda integrase-like, N-terminal domain"/>
    <property type="match status" value="1"/>
</dbReference>
<evidence type="ECO:0000259" key="3">
    <source>
        <dbReference type="PROSITE" id="PS51900"/>
    </source>
</evidence>
<protein>
    <submittedName>
        <fullName evidence="4">Site-specific integrase</fullName>
    </submittedName>
</protein>
<dbReference type="Proteomes" id="UP001589646">
    <property type="component" value="Unassembled WGS sequence"/>
</dbReference>
<proteinExistence type="predicted"/>
<dbReference type="EMBL" id="JBHMCE010000011">
    <property type="protein sequence ID" value="MFB9531674.1"/>
    <property type="molecule type" value="Genomic_DNA"/>
</dbReference>